<evidence type="ECO:0000313" key="3">
    <source>
        <dbReference type="Proteomes" id="UP001422074"/>
    </source>
</evidence>
<gene>
    <name evidence="2" type="ORF">ABCQ75_03130</name>
</gene>
<reference evidence="2 3" key="1">
    <citation type="submission" date="2024-05" db="EMBL/GenBank/DDBJ databases">
        <title>Sinomonas sp. nov., isolated from a waste landfill.</title>
        <authorList>
            <person name="Zhao Y."/>
        </authorList>
    </citation>
    <scope>NUCLEOTIDE SEQUENCE [LARGE SCALE GENOMIC DNA]</scope>
    <source>
        <strain evidence="2 3">CCTCC AB2014300</strain>
    </source>
</reference>
<dbReference type="EC" id="2.7.7.-" evidence="2"/>
<dbReference type="PANTHER" id="PTHR21485">
    <property type="entry name" value="HAD SUPERFAMILY MEMBERS CMAS AND KDSC"/>
    <property type="match status" value="1"/>
</dbReference>
<sequence>MIEDAAAKDAREQDAEAPGKQAPTVLAVIPARGGSKGLPGKNIRPLNGRPLLAYSIELARELGPLVRCIISTDDEEIAQAARESGGDVPFMRPAELASDTAPTSLVLRHALETMESLDGVEYSSVLLLEPTSPTRSAEAVSSALRKLDDDPSLDGVIAVSEPFFNPDWVGVRPSQENPGVLVRHAPRAAGVVRRQDMASYLRINGNFYVWRADFIRRVSGSWFDEGVHGYVEIPELHAFSIDDEREFKLIEAVVAAGLAPLPGR</sequence>
<dbReference type="PANTHER" id="PTHR21485:SF6">
    <property type="entry name" value="N-ACYLNEURAMINATE CYTIDYLYLTRANSFERASE-RELATED"/>
    <property type="match status" value="1"/>
</dbReference>
<feature type="region of interest" description="Disordered" evidence="1">
    <location>
        <begin position="1"/>
        <end position="23"/>
    </location>
</feature>
<dbReference type="GO" id="GO:0016779">
    <property type="term" value="F:nucleotidyltransferase activity"/>
    <property type="evidence" value="ECO:0007669"/>
    <property type="project" value="UniProtKB-KW"/>
</dbReference>
<protein>
    <submittedName>
        <fullName evidence="2">Acylneuraminate cytidylyltransferase family protein</fullName>
        <ecNumber evidence="2">2.7.7.-</ecNumber>
    </submittedName>
</protein>
<organism evidence="2 3">
    <name type="scientific">Sinomonas halotolerans</name>
    <dbReference type="NCBI Taxonomy" id="1644133"/>
    <lineage>
        <taxon>Bacteria</taxon>
        <taxon>Bacillati</taxon>
        <taxon>Actinomycetota</taxon>
        <taxon>Actinomycetes</taxon>
        <taxon>Micrococcales</taxon>
        <taxon>Micrococcaceae</taxon>
        <taxon>Sinomonas</taxon>
    </lineage>
</organism>
<accession>A0ABU9X097</accession>
<evidence type="ECO:0000313" key="2">
    <source>
        <dbReference type="EMBL" id="MEN2743533.1"/>
    </source>
</evidence>
<keyword evidence="2" id="KW-0548">Nucleotidyltransferase</keyword>
<dbReference type="InterPro" id="IPR050793">
    <property type="entry name" value="CMP-NeuNAc_synthase"/>
</dbReference>
<proteinExistence type="predicted"/>
<dbReference type="Proteomes" id="UP001422074">
    <property type="component" value="Unassembled WGS sequence"/>
</dbReference>
<dbReference type="SUPFAM" id="SSF53448">
    <property type="entry name" value="Nucleotide-diphospho-sugar transferases"/>
    <property type="match status" value="1"/>
</dbReference>
<dbReference type="Gene3D" id="3.90.550.10">
    <property type="entry name" value="Spore Coat Polysaccharide Biosynthesis Protein SpsA, Chain A"/>
    <property type="match status" value="1"/>
</dbReference>
<evidence type="ECO:0000256" key="1">
    <source>
        <dbReference type="SAM" id="MobiDB-lite"/>
    </source>
</evidence>
<dbReference type="Pfam" id="PF02348">
    <property type="entry name" value="CTP_transf_3"/>
    <property type="match status" value="1"/>
</dbReference>
<comment type="caution">
    <text evidence="2">The sequence shown here is derived from an EMBL/GenBank/DDBJ whole genome shotgun (WGS) entry which is preliminary data.</text>
</comment>
<keyword evidence="2" id="KW-0808">Transferase</keyword>
<keyword evidence="3" id="KW-1185">Reference proteome</keyword>
<name>A0ABU9X097_9MICC</name>
<dbReference type="CDD" id="cd02513">
    <property type="entry name" value="CMP-NeuAc_Synthase"/>
    <property type="match status" value="1"/>
</dbReference>
<dbReference type="InterPro" id="IPR003329">
    <property type="entry name" value="Cytidylyl_trans"/>
</dbReference>
<feature type="compositionally biased region" description="Basic and acidic residues" evidence="1">
    <location>
        <begin position="1"/>
        <end position="14"/>
    </location>
</feature>
<dbReference type="EMBL" id="JBDFRB010000002">
    <property type="protein sequence ID" value="MEN2743533.1"/>
    <property type="molecule type" value="Genomic_DNA"/>
</dbReference>
<dbReference type="RefSeq" id="WP_345883058.1">
    <property type="nucleotide sequence ID" value="NZ_JBDFRB010000002.1"/>
</dbReference>
<dbReference type="InterPro" id="IPR029044">
    <property type="entry name" value="Nucleotide-diphossugar_trans"/>
</dbReference>